<evidence type="ECO:0000256" key="1">
    <source>
        <dbReference type="ARBA" id="ARBA00022714"/>
    </source>
</evidence>
<keyword evidence="6" id="KW-0732">Signal</keyword>
<feature type="chain" id="PRO_5039955627" evidence="6">
    <location>
        <begin position="22"/>
        <end position="258"/>
    </location>
</feature>
<comment type="cofactor">
    <cofactor evidence="5">
        <name>[2Fe-2S] cluster</name>
        <dbReference type="ChEBI" id="CHEBI:190135"/>
    </cofactor>
</comment>
<evidence type="ECO:0000313" key="8">
    <source>
        <dbReference type="Proteomes" id="UP000693970"/>
    </source>
</evidence>
<accession>A0A9K3L1U3</accession>
<evidence type="ECO:0000256" key="3">
    <source>
        <dbReference type="ARBA" id="ARBA00023004"/>
    </source>
</evidence>
<protein>
    <submittedName>
        <fullName evidence="7">Ferredoxin</fullName>
    </submittedName>
</protein>
<keyword evidence="3" id="KW-0408">Iron</keyword>
<evidence type="ECO:0000256" key="2">
    <source>
        <dbReference type="ARBA" id="ARBA00022723"/>
    </source>
</evidence>
<dbReference type="OrthoDB" id="5987010at2759"/>
<reference evidence="7" key="1">
    <citation type="journal article" date="2021" name="Sci. Rep.">
        <title>Diploid genomic architecture of Nitzschia inconspicua, an elite biomass production diatom.</title>
        <authorList>
            <person name="Oliver A."/>
            <person name="Podell S."/>
            <person name="Pinowska A."/>
            <person name="Traller J.C."/>
            <person name="Smith S.R."/>
            <person name="McClure R."/>
            <person name="Beliaev A."/>
            <person name="Bohutskyi P."/>
            <person name="Hill E.A."/>
            <person name="Rabines A."/>
            <person name="Zheng H."/>
            <person name="Allen L.Z."/>
            <person name="Kuo A."/>
            <person name="Grigoriev I.V."/>
            <person name="Allen A.E."/>
            <person name="Hazlebeck D."/>
            <person name="Allen E.E."/>
        </authorList>
    </citation>
    <scope>NUCLEOTIDE SEQUENCE</scope>
    <source>
        <strain evidence="7">Hildebrandi</strain>
    </source>
</reference>
<dbReference type="GO" id="GO:0051537">
    <property type="term" value="F:2 iron, 2 sulfur cluster binding"/>
    <property type="evidence" value="ECO:0007669"/>
    <property type="project" value="UniProtKB-KW"/>
</dbReference>
<organism evidence="7 8">
    <name type="scientific">Nitzschia inconspicua</name>
    <dbReference type="NCBI Taxonomy" id="303405"/>
    <lineage>
        <taxon>Eukaryota</taxon>
        <taxon>Sar</taxon>
        <taxon>Stramenopiles</taxon>
        <taxon>Ochrophyta</taxon>
        <taxon>Bacillariophyta</taxon>
        <taxon>Bacillariophyceae</taxon>
        <taxon>Bacillariophycidae</taxon>
        <taxon>Bacillariales</taxon>
        <taxon>Bacillariaceae</taxon>
        <taxon>Nitzschia</taxon>
    </lineage>
</organism>
<comment type="caution">
    <text evidence="7">The sequence shown here is derived from an EMBL/GenBank/DDBJ whole genome shotgun (WGS) entry which is preliminary data.</text>
</comment>
<evidence type="ECO:0000256" key="4">
    <source>
        <dbReference type="ARBA" id="ARBA00023014"/>
    </source>
</evidence>
<name>A0A9K3L1U3_9STRA</name>
<dbReference type="GO" id="GO:0140647">
    <property type="term" value="P:P450-containing electron transport chain"/>
    <property type="evidence" value="ECO:0007669"/>
    <property type="project" value="InterPro"/>
</dbReference>
<keyword evidence="8" id="KW-1185">Reference proteome</keyword>
<keyword evidence="2" id="KW-0479">Metal-binding</keyword>
<evidence type="ECO:0000313" key="7">
    <source>
        <dbReference type="EMBL" id="KAG7354095.1"/>
    </source>
</evidence>
<dbReference type="PANTHER" id="PTHR23426:SF65">
    <property type="entry name" value="FERREDOXIN-2, MITOCHONDRIAL"/>
    <property type="match status" value="1"/>
</dbReference>
<evidence type="ECO:0000256" key="5">
    <source>
        <dbReference type="ARBA" id="ARBA00034078"/>
    </source>
</evidence>
<evidence type="ECO:0000256" key="6">
    <source>
        <dbReference type="SAM" id="SignalP"/>
    </source>
</evidence>
<keyword evidence="1" id="KW-0001">2Fe-2S</keyword>
<dbReference type="EMBL" id="JAGRRH010000016">
    <property type="protein sequence ID" value="KAG7354095.1"/>
    <property type="molecule type" value="Genomic_DNA"/>
</dbReference>
<proteinExistence type="predicted"/>
<dbReference type="GO" id="GO:0046872">
    <property type="term" value="F:metal ion binding"/>
    <property type="evidence" value="ECO:0007669"/>
    <property type="project" value="UniProtKB-KW"/>
</dbReference>
<keyword evidence="4" id="KW-0411">Iron-sulfur</keyword>
<dbReference type="Proteomes" id="UP000693970">
    <property type="component" value="Unassembled WGS sequence"/>
</dbReference>
<dbReference type="InterPro" id="IPR001055">
    <property type="entry name" value="Adrenodoxin-like"/>
</dbReference>
<dbReference type="GO" id="GO:0005739">
    <property type="term" value="C:mitochondrion"/>
    <property type="evidence" value="ECO:0007669"/>
    <property type="project" value="TreeGrafter"/>
</dbReference>
<dbReference type="PANTHER" id="PTHR23426">
    <property type="entry name" value="FERREDOXIN/ADRENODOXIN"/>
    <property type="match status" value="1"/>
</dbReference>
<dbReference type="AlphaFoldDB" id="A0A9K3L1U3"/>
<dbReference type="GO" id="GO:0009055">
    <property type="term" value="F:electron transfer activity"/>
    <property type="evidence" value="ECO:0007669"/>
    <property type="project" value="TreeGrafter"/>
</dbReference>
<reference evidence="7" key="2">
    <citation type="submission" date="2021-04" db="EMBL/GenBank/DDBJ databases">
        <authorList>
            <person name="Podell S."/>
        </authorList>
    </citation>
    <scope>NUCLEOTIDE SEQUENCE</scope>
    <source>
        <strain evidence="7">Hildebrandi</strain>
    </source>
</reference>
<feature type="signal peptide" evidence="6">
    <location>
        <begin position="1"/>
        <end position="21"/>
    </location>
</feature>
<sequence>MHPFQLALAIIVATTAVCVDGFVVVPNPSSTSTIRPPMISLRHMAADATSADKTTTATSNNGINRLQLTLEKPLGMILEEVQEGQAQGVYVLELAEEGSAAGNDQLIGLTLATVNGQDVTNLNFDAVMERLVEAPSPVALEFLTQDAKDNEEPDSYAVGTTVTIKVLEDHGSESLVEAKVGDNLRKTLLDNNIKVYKGLKQTLGNCGGAGQCTFCAAEFVESDGWAERSEYEDQKLKKAPNSRLTCLNNIQGPATIRL</sequence>
<gene>
    <name evidence="7" type="ORF">IV203_003451</name>
</gene>